<dbReference type="InterPro" id="IPR042531">
    <property type="entry name" value="PLC-beta_C_sf"/>
</dbReference>
<gene>
    <name evidence="14" type="primary">PLCB4</name>
</gene>
<dbReference type="InterPro" id="IPR001711">
    <property type="entry name" value="PLipase_C_Pinositol-sp_Y"/>
</dbReference>
<evidence type="ECO:0000256" key="10">
    <source>
        <dbReference type="RuleBase" id="RU361133"/>
    </source>
</evidence>
<feature type="active site" evidence="8">
    <location>
        <position position="345"/>
    </location>
</feature>
<evidence type="ECO:0000256" key="1">
    <source>
        <dbReference type="ARBA" id="ARBA00012368"/>
    </source>
</evidence>
<dbReference type="Gene3D" id="3.20.20.190">
    <property type="entry name" value="Phosphatidylinositol (PI) phosphodiesterase"/>
    <property type="match status" value="1"/>
</dbReference>
<evidence type="ECO:0000259" key="13">
    <source>
        <dbReference type="PROSITE" id="PS50008"/>
    </source>
</evidence>
<comment type="cofactor">
    <cofactor evidence="9">
        <name>Ca(2+)</name>
        <dbReference type="ChEBI" id="CHEBI:29108"/>
    </cofactor>
    <text evidence="9">Binds 1 Ca(2+) ion per subunit.</text>
</comment>
<dbReference type="GO" id="GO:0016042">
    <property type="term" value="P:lipid catabolic process"/>
    <property type="evidence" value="ECO:0007669"/>
    <property type="project" value="UniProtKB-KW"/>
</dbReference>
<dbReference type="InterPro" id="IPR011992">
    <property type="entry name" value="EF-hand-dom_pair"/>
</dbReference>
<dbReference type="InterPro" id="IPR035892">
    <property type="entry name" value="C2_domain_sf"/>
</dbReference>
<dbReference type="InterPro" id="IPR000909">
    <property type="entry name" value="PLipase_C_PInositol-sp_X_dom"/>
</dbReference>
<evidence type="ECO:0000259" key="12">
    <source>
        <dbReference type="PROSITE" id="PS50004"/>
    </source>
</evidence>
<dbReference type="InterPro" id="IPR017946">
    <property type="entry name" value="PLC-like_Pdiesterase_TIM-brl"/>
</dbReference>
<dbReference type="Proteomes" id="UP001501920">
    <property type="component" value="Chromosome 4"/>
</dbReference>
<dbReference type="CDD" id="cd00275">
    <property type="entry name" value="C2_PLC_like"/>
    <property type="match status" value="1"/>
</dbReference>
<dbReference type="Pfam" id="PF22631">
    <property type="entry name" value="PLCB1-4-like_EFh"/>
    <property type="match status" value="1"/>
</dbReference>
<dbReference type="GO" id="GO:0046488">
    <property type="term" value="P:phosphatidylinositol metabolic process"/>
    <property type="evidence" value="ECO:0007669"/>
    <property type="project" value="TreeGrafter"/>
</dbReference>
<keyword evidence="4 10" id="KW-0443">Lipid metabolism</keyword>
<dbReference type="PANTHER" id="PTHR10336:SF36">
    <property type="entry name" value="1-PHOSPHATIDYLINOSITOL 4,5-BISPHOSPHATE PHOSPHODIESTERASE BETA-4"/>
    <property type="match status" value="1"/>
</dbReference>
<keyword evidence="15" id="KW-1185">Reference proteome</keyword>
<dbReference type="SUPFAM" id="SSF49562">
    <property type="entry name" value="C2 domain (Calcium/lipid-binding domain, CaLB)"/>
    <property type="match status" value="1"/>
</dbReference>
<feature type="binding site" evidence="9">
    <location>
        <position position="328"/>
    </location>
    <ligand>
        <name>Ca(2+)</name>
        <dbReference type="ChEBI" id="CHEBI:29108"/>
    </ligand>
</feature>
<dbReference type="Ensembl" id="ENSPNAT00000060725.1">
    <property type="protein sequence ID" value="ENSPNAP00000073015.1"/>
    <property type="gene ID" value="ENSPNAG00000019543.2"/>
</dbReference>
<name>A0AAR2L8Z6_PYGNA</name>
<dbReference type="SUPFAM" id="SSF47473">
    <property type="entry name" value="EF-hand"/>
    <property type="match status" value="1"/>
</dbReference>
<dbReference type="SMART" id="SM00149">
    <property type="entry name" value="PLCYc"/>
    <property type="match status" value="1"/>
</dbReference>
<dbReference type="FunFam" id="2.60.40.150:FF:000008">
    <property type="entry name" value="1-phosphatidylinositol 4,5-bisphosphate phosphodiesterase"/>
    <property type="match status" value="1"/>
</dbReference>
<evidence type="ECO:0000256" key="8">
    <source>
        <dbReference type="PIRSR" id="PIRSR000956-1"/>
    </source>
</evidence>
<evidence type="ECO:0000256" key="4">
    <source>
        <dbReference type="ARBA" id="ARBA00023098"/>
    </source>
</evidence>
<proteinExistence type="predicted"/>
<feature type="active site" evidence="8">
    <location>
        <position position="298"/>
    </location>
</feature>
<dbReference type="PROSITE" id="PS50007">
    <property type="entry name" value="PIPLC_X_DOMAIN"/>
    <property type="match status" value="1"/>
</dbReference>
<comment type="catalytic activity">
    <reaction evidence="6">
        <text>a 1,2-diacyl-sn-glycero-3-phospho-(1D-myo-inositol-4,5-bisphosphate) + H2O = 1D-myo-inositol 1,4,5-trisphosphate + a 1,2-diacyl-sn-glycerol + H(+)</text>
        <dbReference type="Rhea" id="RHEA:33179"/>
        <dbReference type="ChEBI" id="CHEBI:15377"/>
        <dbReference type="ChEBI" id="CHEBI:15378"/>
        <dbReference type="ChEBI" id="CHEBI:17815"/>
        <dbReference type="ChEBI" id="CHEBI:58456"/>
        <dbReference type="ChEBI" id="CHEBI:203600"/>
        <dbReference type="EC" id="3.1.4.11"/>
    </reaction>
    <physiologicalReaction direction="left-to-right" evidence="6">
        <dbReference type="Rhea" id="RHEA:33180"/>
    </physiologicalReaction>
</comment>
<reference evidence="14" key="2">
    <citation type="submission" date="2025-08" db="UniProtKB">
        <authorList>
            <consortium name="Ensembl"/>
        </authorList>
    </citation>
    <scope>IDENTIFICATION</scope>
</reference>
<dbReference type="FunFam" id="1.10.238.10:FF:000024">
    <property type="entry name" value="1-phosphatidylinositol 4,5-bisphosphate phosphodiesterase"/>
    <property type="match status" value="1"/>
</dbReference>
<evidence type="ECO:0000313" key="14">
    <source>
        <dbReference type="Ensembl" id="ENSPNAP00000073015.1"/>
    </source>
</evidence>
<feature type="binding site" evidence="9">
    <location>
        <position position="299"/>
    </location>
    <ligand>
        <name>Ca(2+)</name>
        <dbReference type="ChEBI" id="CHEBI:29108"/>
    </ligand>
</feature>
<dbReference type="Gene3D" id="1.10.238.10">
    <property type="entry name" value="EF-hand"/>
    <property type="match status" value="1"/>
</dbReference>
<dbReference type="SUPFAM" id="SSF51695">
    <property type="entry name" value="PLC-like phosphodiesterases"/>
    <property type="match status" value="1"/>
</dbReference>
<dbReference type="Pfam" id="PF00388">
    <property type="entry name" value="PI-PLC-X"/>
    <property type="match status" value="1"/>
</dbReference>
<dbReference type="Gene3D" id="2.60.40.150">
    <property type="entry name" value="C2 domain"/>
    <property type="match status" value="1"/>
</dbReference>
<evidence type="ECO:0000313" key="15">
    <source>
        <dbReference type="Proteomes" id="UP001501920"/>
    </source>
</evidence>
<evidence type="ECO:0000256" key="2">
    <source>
        <dbReference type="ARBA" id="ARBA00022801"/>
    </source>
</evidence>
<reference evidence="14" key="3">
    <citation type="submission" date="2025-09" db="UniProtKB">
        <authorList>
            <consortium name="Ensembl"/>
        </authorList>
    </citation>
    <scope>IDENTIFICATION</scope>
</reference>
<feature type="region of interest" description="Disordered" evidence="11">
    <location>
        <begin position="986"/>
        <end position="1029"/>
    </location>
</feature>
<sequence>QDPFVFESSCLFKVDEFGFFLTWKSDGKEGQVLECSLINSVRAGADPKILACLEAAGKNEADLEGCIICMCSGPDLVNLSFMYMLADSADTAKKWMEGLKSVIHNFKANNVCPMTCLKKHWMKLSFLTNVNGKIPVRGITRTFGSGKTEKGIFQALKELGLPSGKNDEIDHSMFTFDVFYALTQKICPRTDIEELFKKINGDKTDYLTVDQLVSFLNENQRDPRLNEILFPFYDPKRVMQIIEKYERDEDLKKKGYMSSDGFCRYLMSDENAPVFLDRLDVCQDMDQPLAHYFISSSHNTYLTGRQFGGKSSVEMYRQVLLSGCRCVELDCWDGKGEDQEPIITHGKAMCTDILFKDVIQAIKETAFVMSEYPVILSFENHCSKPQQYKMAKYCEDIFGDLLLKQPVEGFPIEPGRPLPSPTDLKRKILIKNKRLKPEVEQKQLESFKRHMEAGEMSVQAGEDENEDDMDNGQLLLLNQLSITLNHTSTDTTEEADAEQQLIASYKYEGATTNIHPYLSAMVNYAQPVKFQSFEVAEEKNIHHNMSSFNESVGLGYLKTNAIEFVNYNKRQMSRIYPKGGRVDSSNYMPQIFWNAGCQMVSLNFQTPDLAMQLNQGKFEYNGACGYLLKPDFMRRSDRMFDPFSETPVDGVIAATCSVQVFSGQFLSDKKIGTYVEVDMYGLPTDTIRKEFRTRMVMNNGLNPAYNEEPFVFRKVILPDLAVLRIAVYDDNNKLIGQRILPLDGLQAGYRHISLRNEGNKPLSLPTVFCNIVLKTYVPDGFGAIVDALSDPKKFLSIAEKRADQMRALGIETSDIADVPNESSKNDKKGKVNQVKASVTPQTSSDMAQTSTGTQNNTFTNYLFQDHNAMQKSHCTQVDKMVAQHDKEKFTLEKLLEKTLQVAVFYTELGAFQFNKYVFLQVKDIVAQHTKEWSEMINSHSTEEQEMKDAHVMQQCDHLKKLLSTVQEQQTLQLKLVHERQSKEMKANQAKTSMENSKAISQDKSIKNKAERERRVRELNSSNTKKFLEERKRLAMKQSKELEQLQKSQREQLEKLEKFNEQVCV</sequence>
<dbReference type="CDD" id="cd16211">
    <property type="entry name" value="EFh_PI-PLCbeta4"/>
    <property type="match status" value="1"/>
</dbReference>
<dbReference type="GO" id="GO:0051209">
    <property type="term" value="P:release of sequestered calcium ion into cytosol"/>
    <property type="evidence" value="ECO:0007669"/>
    <property type="project" value="TreeGrafter"/>
</dbReference>
<feature type="binding site" evidence="9">
    <location>
        <position position="330"/>
    </location>
    <ligand>
        <name>Ca(2+)</name>
        <dbReference type="ChEBI" id="CHEBI:29108"/>
    </ligand>
</feature>
<dbReference type="GeneTree" id="ENSGT00940000156426"/>
<reference evidence="14 15" key="1">
    <citation type="submission" date="2020-10" db="EMBL/GenBank/DDBJ databases">
        <title>Pygocentrus nattereri (red-bellied piranha) genome, fPygNat1, primary haplotype.</title>
        <authorList>
            <person name="Myers G."/>
            <person name="Meyer A."/>
            <person name="Karagic N."/>
            <person name="Pippel M."/>
            <person name="Winkler S."/>
            <person name="Tracey A."/>
            <person name="Wood J."/>
            <person name="Formenti G."/>
            <person name="Howe K."/>
            <person name="Fedrigo O."/>
            <person name="Jarvis E.D."/>
        </authorList>
    </citation>
    <scope>NUCLEOTIDE SEQUENCE [LARGE SCALE GENOMIC DNA]</scope>
</reference>
<keyword evidence="9" id="KW-0106">Calcium</keyword>
<feature type="compositionally biased region" description="Basic and acidic residues" evidence="11">
    <location>
        <begin position="1003"/>
        <end position="1017"/>
    </location>
</feature>
<dbReference type="CDD" id="cd13361">
    <property type="entry name" value="PH_PLC_beta"/>
    <property type="match status" value="1"/>
</dbReference>
<evidence type="ECO:0000256" key="3">
    <source>
        <dbReference type="ARBA" id="ARBA00022963"/>
    </source>
</evidence>
<dbReference type="InterPro" id="IPR016280">
    <property type="entry name" value="PLC-beta"/>
</dbReference>
<organism evidence="14 15">
    <name type="scientific">Pygocentrus nattereri</name>
    <name type="common">Red-bellied piranha</name>
    <dbReference type="NCBI Taxonomy" id="42514"/>
    <lineage>
        <taxon>Eukaryota</taxon>
        <taxon>Metazoa</taxon>
        <taxon>Chordata</taxon>
        <taxon>Craniata</taxon>
        <taxon>Vertebrata</taxon>
        <taxon>Euteleostomi</taxon>
        <taxon>Actinopterygii</taxon>
        <taxon>Neopterygii</taxon>
        <taxon>Teleostei</taxon>
        <taxon>Ostariophysi</taxon>
        <taxon>Characiformes</taxon>
        <taxon>Characoidei</taxon>
        <taxon>Pygocentrus</taxon>
    </lineage>
</organism>
<feature type="domain" description="PI-PLC Y-box" evidence="13">
    <location>
        <begin position="518"/>
        <end position="634"/>
    </location>
</feature>
<dbReference type="SMART" id="SM00239">
    <property type="entry name" value="C2"/>
    <property type="match status" value="1"/>
</dbReference>
<keyword evidence="9" id="KW-0479">Metal-binding</keyword>
<dbReference type="Gene3D" id="2.30.29.240">
    <property type="match status" value="1"/>
</dbReference>
<dbReference type="PIRSF" id="PIRSF000956">
    <property type="entry name" value="PLC-beta"/>
    <property type="match status" value="1"/>
</dbReference>
<dbReference type="InterPro" id="IPR053945">
    <property type="entry name" value="PLCB1-4-like_EFh"/>
</dbReference>
<dbReference type="InterPro" id="IPR001192">
    <property type="entry name" value="PI-PLC_fam"/>
</dbReference>
<dbReference type="GO" id="GO:0004435">
    <property type="term" value="F:phosphatidylinositol-4,5-bisphosphate phospholipase C activity"/>
    <property type="evidence" value="ECO:0007669"/>
    <property type="project" value="UniProtKB-EC"/>
</dbReference>
<keyword evidence="3 10" id="KW-0442">Lipid degradation</keyword>
<comment type="catalytic activity">
    <reaction evidence="7">
        <text>a 1,2-diacyl-sn-glycero-3-phospho-(1D-myo-inositol) + H2O = 1D-myo-inositol 1-phosphate + a 1,2-diacyl-sn-glycerol + H(+)</text>
        <dbReference type="Rhea" id="RHEA:43484"/>
        <dbReference type="ChEBI" id="CHEBI:15377"/>
        <dbReference type="ChEBI" id="CHEBI:15378"/>
        <dbReference type="ChEBI" id="CHEBI:17815"/>
        <dbReference type="ChEBI" id="CHEBI:57880"/>
        <dbReference type="ChEBI" id="CHEBI:58433"/>
    </reaction>
    <physiologicalReaction direction="left-to-right" evidence="7">
        <dbReference type="Rhea" id="RHEA:43485"/>
    </physiologicalReaction>
</comment>
<dbReference type="PANTHER" id="PTHR10336">
    <property type="entry name" value="PHOSPHOINOSITIDE-SPECIFIC PHOSPHOLIPASE C FAMILY PROTEIN"/>
    <property type="match status" value="1"/>
</dbReference>
<keyword evidence="2 10" id="KW-0378">Hydrolase</keyword>
<dbReference type="PROSITE" id="PS50008">
    <property type="entry name" value="PIPLC_Y_DOMAIN"/>
    <property type="match status" value="1"/>
</dbReference>
<dbReference type="InterPro" id="IPR037862">
    <property type="entry name" value="PLC-beta_PH"/>
</dbReference>
<evidence type="ECO:0000256" key="9">
    <source>
        <dbReference type="PIRSR" id="PIRSR000956-2"/>
    </source>
</evidence>
<keyword evidence="5" id="KW-0807">Transducer</keyword>
<feature type="region of interest" description="Disordered" evidence="11">
    <location>
        <begin position="817"/>
        <end position="851"/>
    </location>
</feature>
<evidence type="ECO:0000256" key="7">
    <source>
        <dbReference type="ARBA" id="ARBA00023726"/>
    </source>
</evidence>
<dbReference type="SUPFAM" id="SSF50729">
    <property type="entry name" value="PH domain-like"/>
    <property type="match status" value="1"/>
</dbReference>
<dbReference type="Gene3D" id="1.20.1230.10">
    <property type="entry name" value="Phospholipase C beta, distal C-terminal domain"/>
    <property type="match status" value="1"/>
</dbReference>
<dbReference type="SUPFAM" id="SSF69989">
    <property type="entry name" value="C-terminal domain of PLC-beta"/>
    <property type="match status" value="1"/>
</dbReference>
<dbReference type="PRINTS" id="PR00390">
    <property type="entry name" value="PHPHLIPASEC"/>
</dbReference>
<dbReference type="SMART" id="SM00148">
    <property type="entry name" value="PLCXc"/>
    <property type="match status" value="1"/>
</dbReference>
<evidence type="ECO:0000256" key="5">
    <source>
        <dbReference type="ARBA" id="ARBA00023224"/>
    </source>
</evidence>
<feature type="binding site" evidence="9">
    <location>
        <position position="379"/>
    </location>
    <ligand>
        <name>Ca(2+)</name>
        <dbReference type="ChEBI" id="CHEBI:29108"/>
    </ligand>
</feature>
<dbReference type="Pfam" id="PF00387">
    <property type="entry name" value="PI-PLC-Y"/>
    <property type="match status" value="1"/>
</dbReference>
<dbReference type="GO" id="GO:0005509">
    <property type="term" value="F:calcium ion binding"/>
    <property type="evidence" value="ECO:0007669"/>
    <property type="project" value="InterPro"/>
</dbReference>
<feature type="compositionally biased region" description="Polar residues" evidence="11">
    <location>
        <begin position="834"/>
        <end position="851"/>
    </location>
</feature>
<evidence type="ECO:0000256" key="11">
    <source>
        <dbReference type="SAM" id="MobiDB-lite"/>
    </source>
</evidence>
<protein>
    <recommendedName>
        <fullName evidence="1 10">Phosphoinositide phospholipase C</fullName>
        <ecNumber evidence="1 10">3.1.4.11</ecNumber>
    </recommendedName>
</protein>
<feature type="compositionally biased region" description="Polar residues" evidence="11">
    <location>
        <begin position="988"/>
        <end position="1002"/>
    </location>
</feature>
<dbReference type="Pfam" id="PF17787">
    <property type="entry name" value="PH_14"/>
    <property type="match status" value="1"/>
</dbReference>
<accession>A0AAR2L8Z6</accession>
<dbReference type="EC" id="3.1.4.11" evidence="1 10"/>
<dbReference type="InterPro" id="IPR000008">
    <property type="entry name" value="C2_dom"/>
</dbReference>
<evidence type="ECO:0000256" key="6">
    <source>
        <dbReference type="ARBA" id="ARBA00023674"/>
    </source>
</evidence>
<dbReference type="GO" id="GO:0048015">
    <property type="term" value="P:phosphatidylinositol-mediated signaling"/>
    <property type="evidence" value="ECO:0007669"/>
    <property type="project" value="TreeGrafter"/>
</dbReference>
<feature type="domain" description="C2" evidence="12">
    <location>
        <begin position="635"/>
        <end position="762"/>
    </location>
</feature>
<dbReference type="Pfam" id="PF00168">
    <property type="entry name" value="C2"/>
    <property type="match status" value="1"/>
</dbReference>
<dbReference type="AlphaFoldDB" id="A0AAR2L8Z6"/>
<dbReference type="PROSITE" id="PS50004">
    <property type="entry name" value="C2"/>
    <property type="match status" value="1"/>
</dbReference>
<dbReference type="CDD" id="cd08591">
    <property type="entry name" value="PI-PLCc_beta"/>
    <property type="match status" value="1"/>
</dbReference>